<sequence length="106" mass="11980">MQTAVHTPGSLSFALNQAEKKGRHVQHIEVFLETHVMKDGNFVDSRSKRVATTFENVREQPKTQRIESDDLFTSVVQEDQKKSHGRVYGKGKYAKLPPKRGQPSSS</sequence>
<dbReference type="InterPro" id="IPR004252">
    <property type="entry name" value="Probable_transposase_24"/>
</dbReference>
<dbReference type="Pfam" id="PF03004">
    <property type="entry name" value="Transposase_24"/>
    <property type="match status" value="1"/>
</dbReference>
<dbReference type="AlphaFoldDB" id="A0AAD7LVU1"/>
<organism evidence="2 3">
    <name type="scientific">Quillaja saponaria</name>
    <name type="common">Soap bark tree</name>
    <dbReference type="NCBI Taxonomy" id="32244"/>
    <lineage>
        <taxon>Eukaryota</taxon>
        <taxon>Viridiplantae</taxon>
        <taxon>Streptophyta</taxon>
        <taxon>Embryophyta</taxon>
        <taxon>Tracheophyta</taxon>
        <taxon>Spermatophyta</taxon>
        <taxon>Magnoliopsida</taxon>
        <taxon>eudicotyledons</taxon>
        <taxon>Gunneridae</taxon>
        <taxon>Pentapetalae</taxon>
        <taxon>rosids</taxon>
        <taxon>fabids</taxon>
        <taxon>Fabales</taxon>
        <taxon>Quillajaceae</taxon>
        <taxon>Quillaja</taxon>
    </lineage>
</organism>
<comment type="caution">
    <text evidence="2">The sequence shown here is derived from an EMBL/GenBank/DDBJ whole genome shotgun (WGS) entry which is preliminary data.</text>
</comment>
<reference evidence="2" key="1">
    <citation type="journal article" date="2023" name="Science">
        <title>Elucidation of the pathway for biosynthesis of saponin adjuvants from the soapbark tree.</title>
        <authorList>
            <person name="Reed J."/>
            <person name="Orme A."/>
            <person name="El-Demerdash A."/>
            <person name="Owen C."/>
            <person name="Martin L.B.B."/>
            <person name="Misra R.C."/>
            <person name="Kikuchi S."/>
            <person name="Rejzek M."/>
            <person name="Martin A.C."/>
            <person name="Harkess A."/>
            <person name="Leebens-Mack J."/>
            <person name="Louveau T."/>
            <person name="Stephenson M.J."/>
            <person name="Osbourn A."/>
        </authorList>
    </citation>
    <scope>NUCLEOTIDE SEQUENCE</scope>
    <source>
        <strain evidence="2">S10</strain>
    </source>
</reference>
<dbReference type="EMBL" id="JARAOO010000006">
    <property type="protein sequence ID" value="KAJ7965182.1"/>
    <property type="molecule type" value="Genomic_DNA"/>
</dbReference>
<proteinExistence type="predicted"/>
<feature type="compositionally biased region" description="Basic and acidic residues" evidence="1">
    <location>
        <begin position="58"/>
        <end position="68"/>
    </location>
</feature>
<evidence type="ECO:0000313" key="3">
    <source>
        <dbReference type="Proteomes" id="UP001163823"/>
    </source>
</evidence>
<evidence type="ECO:0000256" key="1">
    <source>
        <dbReference type="SAM" id="MobiDB-lite"/>
    </source>
</evidence>
<feature type="region of interest" description="Disordered" evidence="1">
    <location>
        <begin position="58"/>
        <end position="106"/>
    </location>
</feature>
<dbReference type="Proteomes" id="UP001163823">
    <property type="component" value="Chromosome 6"/>
</dbReference>
<feature type="compositionally biased region" description="Basic residues" evidence="1">
    <location>
        <begin position="83"/>
        <end position="93"/>
    </location>
</feature>
<evidence type="ECO:0000313" key="2">
    <source>
        <dbReference type="EMBL" id="KAJ7965182.1"/>
    </source>
</evidence>
<accession>A0AAD7LVU1</accession>
<gene>
    <name evidence="2" type="ORF">O6P43_014874</name>
</gene>
<name>A0AAD7LVU1_QUISA</name>
<dbReference type="KEGG" id="qsa:O6P43_014874"/>
<keyword evidence="3" id="KW-1185">Reference proteome</keyword>
<protein>
    <submittedName>
        <fullName evidence="2">Plant transposase</fullName>
    </submittedName>
</protein>